<evidence type="ECO:0000313" key="2">
    <source>
        <dbReference type="EMBL" id="MCF2532785.1"/>
    </source>
</evidence>
<comment type="caution">
    <text evidence="2">The sequence shown here is derived from an EMBL/GenBank/DDBJ whole genome shotgun (WGS) entry which is preliminary data.</text>
</comment>
<proteinExistence type="predicted"/>
<keyword evidence="1" id="KW-0732">Signal</keyword>
<protein>
    <submittedName>
        <fullName evidence="2">Uncharacterized protein</fullName>
    </submittedName>
</protein>
<reference evidence="2" key="1">
    <citation type="submission" date="2022-01" db="EMBL/GenBank/DDBJ databases">
        <title>Genome-Based Taxonomic Classification of the Phylum Actinobacteria.</title>
        <authorList>
            <person name="Gao Y."/>
        </authorList>
    </citation>
    <scope>NUCLEOTIDE SEQUENCE</scope>
    <source>
        <strain evidence="2">KLBMP 8922</strain>
    </source>
</reference>
<feature type="signal peptide" evidence="1">
    <location>
        <begin position="1"/>
        <end position="27"/>
    </location>
</feature>
<dbReference type="AlphaFoldDB" id="A0AA41U4D5"/>
<feature type="chain" id="PRO_5041444013" evidence="1">
    <location>
        <begin position="28"/>
        <end position="127"/>
    </location>
</feature>
<name>A0AA41U4D5_9ACTN</name>
<sequence>MKRSVMAACTIALGFGGVMVAAPQASAGTNSQYIRTVDAAHGGSIQFFHAGDKATICDLVADGKSVWGRFYTTSGDRLGTALTVGGKGNCVTVSEDIPEGRRIQVDIWLKGPDGLIWNTWNYTFATT</sequence>
<evidence type="ECO:0000313" key="3">
    <source>
        <dbReference type="Proteomes" id="UP001165378"/>
    </source>
</evidence>
<accession>A0AA41U4D5</accession>
<dbReference type="RefSeq" id="WP_235057555.1">
    <property type="nucleotide sequence ID" value="NZ_JAKFHA010000038.1"/>
</dbReference>
<keyword evidence="3" id="KW-1185">Reference proteome</keyword>
<gene>
    <name evidence="2" type="ORF">LZ495_37010</name>
</gene>
<dbReference type="Proteomes" id="UP001165378">
    <property type="component" value="Unassembled WGS sequence"/>
</dbReference>
<organism evidence="2 3">
    <name type="scientific">Yinghuangia soli</name>
    <dbReference type="NCBI Taxonomy" id="2908204"/>
    <lineage>
        <taxon>Bacteria</taxon>
        <taxon>Bacillati</taxon>
        <taxon>Actinomycetota</taxon>
        <taxon>Actinomycetes</taxon>
        <taxon>Kitasatosporales</taxon>
        <taxon>Streptomycetaceae</taxon>
        <taxon>Yinghuangia</taxon>
    </lineage>
</organism>
<dbReference type="EMBL" id="JAKFHA010000038">
    <property type="protein sequence ID" value="MCF2532785.1"/>
    <property type="molecule type" value="Genomic_DNA"/>
</dbReference>
<evidence type="ECO:0000256" key="1">
    <source>
        <dbReference type="SAM" id="SignalP"/>
    </source>
</evidence>